<dbReference type="SUPFAM" id="SSF52087">
    <property type="entry name" value="CRAL/TRIO domain"/>
    <property type="match status" value="1"/>
</dbReference>
<dbReference type="CDD" id="cd00170">
    <property type="entry name" value="SEC14"/>
    <property type="match status" value="1"/>
</dbReference>
<dbReference type="SMART" id="SM00516">
    <property type="entry name" value="SEC14"/>
    <property type="match status" value="1"/>
</dbReference>
<dbReference type="SUPFAM" id="SSF46938">
    <property type="entry name" value="CRAL/TRIO N-terminal domain"/>
    <property type="match status" value="1"/>
</dbReference>
<sequence length="319" mass="36377">MGTSVWPWSIGESSAPVEVSNFDADLLPVEQVAMRAMHDRHCKCAKDLPPYIRDPVDRHMVFRRFLGARRWDVDRASRMLTRALEWRQSTGIDNMAFLPEKPGFVRGWAMDRVYGLYDRPKRVVDDMDRVFDELQEVYHGTWHKWDREGNPVFIERTGISDPRAMVKIAKEGAARRGDGTTDDQILLEGHLVSMELGCHLTKVATERLGRPVFQFTYILDLKGYKLSHLHQPILTALKGIIENDKKYYPETTRHAFVVNAPGIVTVAWNFLSPILDARTRDKIQIMGSNYQPTLLKAIEPANLPTWLGGECDCKGGCVP</sequence>
<dbReference type="InterPro" id="IPR001251">
    <property type="entry name" value="CRAL-TRIO_dom"/>
</dbReference>
<reference evidence="2" key="1">
    <citation type="submission" date="2021-01" db="EMBL/GenBank/DDBJ databases">
        <authorList>
            <person name="Corre E."/>
            <person name="Pelletier E."/>
            <person name="Niang G."/>
            <person name="Scheremetjew M."/>
            <person name="Finn R."/>
            <person name="Kale V."/>
            <person name="Holt S."/>
            <person name="Cochrane G."/>
            <person name="Meng A."/>
            <person name="Brown T."/>
            <person name="Cohen L."/>
        </authorList>
    </citation>
    <scope>NUCLEOTIDE SEQUENCE</scope>
    <source>
        <strain evidence="2">CCMP1594</strain>
    </source>
</reference>
<dbReference type="InterPro" id="IPR051026">
    <property type="entry name" value="PI/PC_transfer"/>
</dbReference>
<protein>
    <recommendedName>
        <fullName evidence="1">CRAL-TRIO domain-containing protein</fullName>
    </recommendedName>
</protein>
<dbReference type="PANTHER" id="PTHR45657:SF1">
    <property type="entry name" value="CRAL-TRIO DOMAIN-CONTAINING PROTEIN YKL091C-RELATED"/>
    <property type="match status" value="1"/>
</dbReference>
<feature type="domain" description="CRAL-TRIO" evidence="1">
    <location>
        <begin position="130"/>
        <end position="315"/>
    </location>
</feature>
<dbReference type="PANTHER" id="PTHR45657">
    <property type="entry name" value="CRAL-TRIO DOMAIN-CONTAINING PROTEIN YKL091C-RELATED"/>
    <property type="match status" value="1"/>
</dbReference>
<name>A0A7S4GL87_9EUGL</name>
<dbReference type="PROSITE" id="PS50191">
    <property type="entry name" value="CRAL_TRIO"/>
    <property type="match status" value="1"/>
</dbReference>
<dbReference type="AlphaFoldDB" id="A0A7S4GL87"/>
<accession>A0A7S4GL87</accession>
<proteinExistence type="predicted"/>
<dbReference type="Gene3D" id="3.40.525.10">
    <property type="entry name" value="CRAL-TRIO lipid binding domain"/>
    <property type="match status" value="1"/>
</dbReference>
<evidence type="ECO:0000259" key="1">
    <source>
        <dbReference type="PROSITE" id="PS50191"/>
    </source>
</evidence>
<dbReference type="InterPro" id="IPR036273">
    <property type="entry name" value="CRAL/TRIO_N_dom_sf"/>
</dbReference>
<organism evidence="2">
    <name type="scientific">Eutreptiella gymnastica</name>
    <dbReference type="NCBI Taxonomy" id="73025"/>
    <lineage>
        <taxon>Eukaryota</taxon>
        <taxon>Discoba</taxon>
        <taxon>Euglenozoa</taxon>
        <taxon>Euglenida</taxon>
        <taxon>Spirocuta</taxon>
        <taxon>Euglenophyceae</taxon>
        <taxon>Eutreptiales</taxon>
        <taxon>Eutreptiaceae</taxon>
        <taxon>Eutreptiella</taxon>
    </lineage>
</organism>
<dbReference type="Pfam" id="PF00650">
    <property type="entry name" value="CRAL_TRIO"/>
    <property type="match status" value="1"/>
</dbReference>
<dbReference type="InterPro" id="IPR036865">
    <property type="entry name" value="CRAL-TRIO_dom_sf"/>
</dbReference>
<evidence type="ECO:0000313" key="2">
    <source>
        <dbReference type="EMBL" id="CAE0840275.1"/>
    </source>
</evidence>
<gene>
    <name evidence="2" type="ORF">EGYM00163_LOCUS51267</name>
</gene>
<dbReference type="EMBL" id="HBJA01149214">
    <property type="protein sequence ID" value="CAE0840275.1"/>
    <property type="molecule type" value="Transcribed_RNA"/>
</dbReference>